<name>A0ABR2Q449_9ROSI</name>
<evidence type="ECO:0000313" key="3">
    <source>
        <dbReference type="Proteomes" id="UP001396334"/>
    </source>
</evidence>
<dbReference type="EMBL" id="JBBPBN010000046">
    <property type="protein sequence ID" value="KAK8995252.1"/>
    <property type="molecule type" value="Genomic_DNA"/>
</dbReference>
<protein>
    <recommendedName>
        <fullName evidence="4">Serine/threonine-protein kinase Nek5-like</fullName>
    </recommendedName>
</protein>
<feature type="compositionally biased region" description="Polar residues" evidence="1">
    <location>
        <begin position="77"/>
        <end position="89"/>
    </location>
</feature>
<feature type="compositionally biased region" description="Polar residues" evidence="1">
    <location>
        <begin position="148"/>
        <end position="174"/>
    </location>
</feature>
<comment type="caution">
    <text evidence="2">The sequence shown here is derived from an EMBL/GenBank/DDBJ whole genome shotgun (WGS) entry which is preliminary data.</text>
</comment>
<gene>
    <name evidence="2" type="ORF">V6N11_069693</name>
</gene>
<accession>A0ABR2Q449</accession>
<proteinExistence type="predicted"/>
<feature type="region of interest" description="Disordered" evidence="1">
    <location>
        <begin position="20"/>
        <end position="126"/>
    </location>
</feature>
<feature type="compositionally biased region" description="Low complexity" evidence="1">
    <location>
        <begin position="238"/>
        <end position="247"/>
    </location>
</feature>
<feature type="compositionally biased region" description="Low complexity" evidence="1">
    <location>
        <begin position="60"/>
        <end position="73"/>
    </location>
</feature>
<evidence type="ECO:0000256" key="1">
    <source>
        <dbReference type="SAM" id="MobiDB-lite"/>
    </source>
</evidence>
<keyword evidence="3" id="KW-1185">Reference proteome</keyword>
<reference evidence="2 3" key="1">
    <citation type="journal article" date="2024" name="G3 (Bethesda)">
        <title>Genome assembly of Hibiscus sabdariffa L. provides insights into metabolisms of medicinal natural products.</title>
        <authorList>
            <person name="Kim T."/>
        </authorList>
    </citation>
    <scope>NUCLEOTIDE SEQUENCE [LARGE SCALE GENOMIC DNA]</scope>
    <source>
        <strain evidence="2">TK-2024</strain>
        <tissue evidence="2">Old leaves</tissue>
    </source>
</reference>
<feature type="region of interest" description="Disordered" evidence="1">
    <location>
        <begin position="230"/>
        <end position="293"/>
    </location>
</feature>
<dbReference type="Proteomes" id="UP001396334">
    <property type="component" value="Unassembled WGS sequence"/>
</dbReference>
<evidence type="ECO:0000313" key="2">
    <source>
        <dbReference type="EMBL" id="KAK8995252.1"/>
    </source>
</evidence>
<feature type="region of interest" description="Disordered" evidence="1">
    <location>
        <begin position="145"/>
        <end position="178"/>
    </location>
</feature>
<organism evidence="2 3">
    <name type="scientific">Hibiscus sabdariffa</name>
    <name type="common">roselle</name>
    <dbReference type="NCBI Taxonomy" id="183260"/>
    <lineage>
        <taxon>Eukaryota</taxon>
        <taxon>Viridiplantae</taxon>
        <taxon>Streptophyta</taxon>
        <taxon>Embryophyta</taxon>
        <taxon>Tracheophyta</taxon>
        <taxon>Spermatophyta</taxon>
        <taxon>Magnoliopsida</taxon>
        <taxon>eudicotyledons</taxon>
        <taxon>Gunneridae</taxon>
        <taxon>Pentapetalae</taxon>
        <taxon>rosids</taxon>
        <taxon>malvids</taxon>
        <taxon>Malvales</taxon>
        <taxon>Malvaceae</taxon>
        <taxon>Malvoideae</taxon>
        <taxon>Hibiscus</taxon>
    </lineage>
</organism>
<evidence type="ECO:0008006" key="4">
    <source>
        <dbReference type="Google" id="ProtNLM"/>
    </source>
</evidence>
<feature type="compositionally biased region" description="Basic and acidic residues" evidence="1">
    <location>
        <begin position="255"/>
        <end position="274"/>
    </location>
</feature>
<sequence>MISEEISVLKDDTAKSRTITRDGTPLIRTSSRDDAPICSPSIRNDVPISRPSSSDDAPMSRPSSSDNDSISSRLNFVENSPVSEPTTGEDSPFIRPSVKDETVANRPSLRSDMMPHSHMSSASSGDDKFTVMELLSSAAETTPCIASPISSTQNNSQQDSGSNVHNQTTENPVETSRPPAFNEVIHVIRHSSFRVGSEQPIMEKVEMGIQNVDVGKLINVVSDKLDMRNITSPVTPKSASWSEASSSKPNVCDHSGVKEMDVRISHSPSRKPDSPEPANHSSFVPEEETPAKETLDVKSFRQRAEALEGLLELSAELLQQNRLEELAVVLKPFGKDKVSPRETAIWLAKSLKGMMIEDTGRTS</sequence>
<feature type="compositionally biased region" description="Low complexity" evidence="1">
    <location>
        <begin position="111"/>
        <end position="124"/>
    </location>
</feature>